<gene>
    <name evidence="1" type="ORF">GCM10022197_27410</name>
</gene>
<comment type="caution">
    <text evidence="1">The sequence shown here is derived from an EMBL/GenBank/DDBJ whole genome shotgun (WGS) entry which is preliminary data.</text>
</comment>
<protein>
    <submittedName>
        <fullName evidence="1">Uncharacterized protein</fullName>
    </submittedName>
</protein>
<keyword evidence="2" id="KW-1185">Reference proteome</keyword>
<accession>A0ABP6XQ56</accession>
<sequence>METPVRGRAPSRTWQQVTRGVWSPPSTAPFGRAELEAWALVLPPTSAFTHLTAAERYRWWLPSSPPHPVFVAMRRSEPRPRRPGLLVCRHPRSFGVTVQDGLRLTTPAETILAAARDLGVLDLVMLGDSALRAGHVTRTELEICASHRRRGAPLLREVIPLLDERSESAWESIMRVLQIAADIPVEPQHHVHDSAGRFLARADFWVVGTRRIHEYDGGVHREPEVQDDDLRRDRLLLDASWQRHGFTSRHLLNEAASIIRSTDDLLGREWDGARLRAWEDLLNASMLRRPGRSRALSHWRTALPWAESGQPERFQTVLKGSD</sequence>
<dbReference type="Proteomes" id="UP001500767">
    <property type="component" value="Unassembled WGS sequence"/>
</dbReference>
<evidence type="ECO:0000313" key="2">
    <source>
        <dbReference type="Proteomes" id="UP001500767"/>
    </source>
</evidence>
<reference evidence="2" key="1">
    <citation type="journal article" date="2019" name="Int. J. Syst. Evol. Microbiol.">
        <title>The Global Catalogue of Microorganisms (GCM) 10K type strain sequencing project: providing services to taxonomists for standard genome sequencing and annotation.</title>
        <authorList>
            <consortium name="The Broad Institute Genomics Platform"/>
            <consortium name="The Broad Institute Genome Sequencing Center for Infectious Disease"/>
            <person name="Wu L."/>
            <person name="Ma J."/>
        </authorList>
    </citation>
    <scope>NUCLEOTIDE SEQUENCE [LARGE SCALE GENOMIC DNA]</scope>
    <source>
        <strain evidence="2">JCM 16540</strain>
    </source>
</reference>
<dbReference type="EMBL" id="BAAAYR010000004">
    <property type="protein sequence ID" value="GAA3569622.1"/>
    <property type="molecule type" value="Genomic_DNA"/>
</dbReference>
<evidence type="ECO:0000313" key="1">
    <source>
        <dbReference type="EMBL" id="GAA3569622.1"/>
    </source>
</evidence>
<proteinExistence type="predicted"/>
<organism evidence="1 2">
    <name type="scientific">Microlunatus spumicola</name>
    <dbReference type="NCBI Taxonomy" id="81499"/>
    <lineage>
        <taxon>Bacteria</taxon>
        <taxon>Bacillati</taxon>
        <taxon>Actinomycetota</taxon>
        <taxon>Actinomycetes</taxon>
        <taxon>Propionibacteriales</taxon>
        <taxon>Propionibacteriaceae</taxon>
        <taxon>Microlunatus</taxon>
    </lineage>
</organism>
<name>A0ABP6XQ56_9ACTN</name>